<dbReference type="PROSITE" id="PS51120">
    <property type="entry name" value="LDLRB"/>
    <property type="match status" value="1"/>
</dbReference>
<accession>A0A7R9BCW3</accession>
<sequence>MHAGLTLDHILRRVYWADAHKGTIEYANWNGNGMAVELKLQKIQIPYSVAVFEASVIWNDLSSSAVLQADRRFRNSTKVLRKKVLPIDIRVRHAAAQQEYPGLDPCSDVQTKNCSHICVLMPNGYVCLCPDGLTRVSDHECQFASRLLRSVHSTAHALFLNEKRRFPRCLKNYHGPRCAFESTDRETYWRETQGGGDGHVTLDAGGSGGIIAAVILCFILVGLMIVGIYHVRRSEANRLAASLAANRLLRSVQFWSGKDFRLLAHDVLQEAAGASEDEAVHMPANPAECVAPSAMTNNRKRVDGTERVGVNFDNAMSLSPAKPSEFTNQVFGLRQDTRGRGSDGNL</sequence>
<dbReference type="GO" id="GO:0005886">
    <property type="term" value="C:plasma membrane"/>
    <property type="evidence" value="ECO:0007669"/>
    <property type="project" value="TreeGrafter"/>
</dbReference>
<dbReference type="PANTHER" id="PTHR46513">
    <property type="entry name" value="VITELLOGENIN RECEPTOR-LIKE PROTEIN-RELATED-RELATED"/>
    <property type="match status" value="1"/>
</dbReference>
<gene>
    <name evidence="5" type="ORF">NMOB1V02_LOCUS9</name>
</gene>
<proteinExistence type="predicted"/>
<keyword evidence="6" id="KW-1185">Reference proteome</keyword>
<dbReference type="SUPFAM" id="SSF57196">
    <property type="entry name" value="EGF/Laminin"/>
    <property type="match status" value="1"/>
</dbReference>
<feature type="repeat" description="LDL-receptor class B" evidence="2">
    <location>
        <begin position="12"/>
        <end position="55"/>
    </location>
</feature>
<organism evidence="5">
    <name type="scientific">Notodromas monacha</name>
    <dbReference type="NCBI Taxonomy" id="399045"/>
    <lineage>
        <taxon>Eukaryota</taxon>
        <taxon>Metazoa</taxon>
        <taxon>Ecdysozoa</taxon>
        <taxon>Arthropoda</taxon>
        <taxon>Crustacea</taxon>
        <taxon>Oligostraca</taxon>
        <taxon>Ostracoda</taxon>
        <taxon>Podocopa</taxon>
        <taxon>Podocopida</taxon>
        <taxon>Cypridocopina</taxon>
        <taxon>Cypridoidea</taxon>
        <taxon>Cyprididae</taxon>
        <taxon>Notodromas</taxon>
    </lineage>
</organism>
<evidence type="ECO:0000259" key="4">
    <source>
        <dbReference type="SMART" id="SM00181"/>
    </source>
</evidence>
<name>A0A7R9BCW3_9CRUS</name>
<dbReference type="InterPro" id="IPR000742">
    <property type="entry name" value="EGF"/>
</dbReference>
<evidence type="ECO:0000256" key="1">
    <source>
        <dbReference type="ARBA" id="ARBA00022536"/>
    </source>
</evidence>
<feature type="domain" description="EGF-like" evidence="4">
    <location>
        <begin position="105"/>
        <end position="142"/>
    </location>
</feature>
<dbReference type="InterPro" id="IPR011042">
    <property type="entry name" value="6-blade_b-propeller_TolB-like"/>
</dbReference>
<keyword evidence="1" id="KW-0245">EGF-like domain</keyword>
<dbReference type="GO" id="GO:0042813">
    <property type="term" value="F:Wnt receptor activity"/>
    <property type="evidence" value="ECO:0007669"/>
    <property type="project" value="TreeGrafter"/>
</dbReference>
<keyword evidence="3" id="KW-0472">Membrane</keyword>
<dbReference type="EMBL" id="OA882038">
    <property type="protein sequence ID" value="CAD7272057.1"/>
    <property type="molecule type" value="Genomic_DNA"/>
</dbReference>
<reference evidence="5" key="1">
    <citation type="submission" date="2020-11" db="EMBL/GenBank/DDBJ databases">
        <authorList>
            <person name="Tran Van P."/>
        </authorList>
    </citation>
    <scope>NUCLEOTIDE SEQUENCE</scope>
</reference>
<dbReference type="Gene3D" id="2.120.10.30">
    <property type="entry name" value="TolB, C-terminal domain"/>
    <property type="match status" value="1"/>
</dbReference>
<feature type="transmembrane region" description="Helical" evidence="3">
    <location>
        <begin position="209"/>
        <end position="229"/>
    </location>
</feature>
<dbReference type="AlphaFoldDB" id="A0A7R9BCW3"/>
<dbReference type="GO" id="GO:0017147">
    <property type="term" value="F:Wnt-protein binding"/>
    <property type="evidence" value="ECO:0007669"/>
    <property type="project" value="TreeGrafter"/>
</dbReference>
<dbReference type="PANTHER" id="PTHR46513:SF13">
    <property type="entry name" value="EGF-LIKE DOMAIN-CONTAINING PROTEIN"/>
    <property type="match status" value="1"/>
</dbReference>
<dbReference type="SUPFAM" id="SSF63825">
    <property type="entry name" value="YWTD domain"/>
    <property type="match status" value="1"/>
</dbReference>
<dbReference type="OrthoDB" id="21182at2759"/>
<evidence type="ECO:0000256" key="2">
    <source>
        <dbReference type="PROSITE-ProRule" id="PRU00461"/>
    </source>
</evidence>
<dbReference type="InterPro" id="IPR000033">
    <property type="entry name" value="LDLR_classB_rpt"/>
</dbReference>
<dbReference type="GO" id="GO:0060070">
    <property type="term" value="P:canonical Wnt signaling pathway"/>
    <property type="evidence" value="ECO:0007669"/>
    <property type="project" value="TreeGrafter"/>
</dbReference>
<evidence type="ECO:0000256" key="3">
    <source>
        <dbReference type="SAM" id="Phobius"/>
    </source>
</evidence>
<keyword evidence="3" id="KW-1133">Transmembrane helix</keyword>
<dbReference type="SMART" id="SM00181">
    <property type="entry name" value="EGF"/>
    <property type="match status" value="1"/>
</dbReference>
<dbReference type="EMBL" id="CAJPEX010000001">
    <property type="protein sequence ID" value="CAG0912209.1"/>
    <property type="molecule type" value="Genomic_DNA"/>
</dbReference>
<dbReference type="InterPro" id="IPR050778">
    <property type="entry name" value="Cueball_EGF_LRP_Nidogen"/>
</dbReference>
<evidence type="ECO:0000313" key="6">
    <source>
        <dbReference type="Proteomes" id="UP000678499"/>
    </source>
</evidence>
<dbReference type="Proteomes" id="UP000678499">
    <property type="component" value="Unassembled WGS sequence"/>
</dbReference>
<keyword evidence="3" id="KW-0812">Transmembrane</keyword>
<evidence type="ECO:0000313" key="5">
    <source>
        <dbReference type="EMBL" id="CAD7272057.1"/>
    </source>
</evidence>
<protein>
    <recommendedName>
        <fullName evidence="4">EGF-like domain-containing protein</fullName>
    </recommendedName>
</protein>